<gene>
    <name evidence="2" type="ORF">JTE90_005136</name>
</gene>
<organism evidence="2 3">
    <name type="scientific">Oedothorax gibbosus</name>
    <dbReference type="NCBI Taxonomy" id="931172"/>
    <lineage>
        <taxon>Eukaryota</taxon>
        <taxon>Metazoa</taxon>
        <taxon>Ecdysozoa</taxon>
        <taxon>Arthropoda</taxon>
        <taxon>Chelicerata</taxon>
        <taxon>Arachnida</taxon>
        <taxon>Araneae</taxon>
        <taxon>Araneomorphae</taxon>
        <taxon>Entelegynae</taxon>
        <taxon>Araneoidea</taxon>
        <taxon>Linyphiidae</taxon>
        <taxon>Erigoninae</taxon>
        <taxon>Oedothorax</taxon>
    </lineage>
</organism>
<accession>A0AAV6ULQ7</accession>
<evidence type="ECO:0000313" key="2">
    <source>
        <dbReference type="EMBL" id="KAG8185157.1"/>
    </source>
</evidence>
<reference evidence="2 3" key="1">
    <citation type="journal article" date="2022" name="Nat. Ecol. Evol.">
        <title>A masculinizing supergene underlies an exaggerated male reproductive morph in a spider.</title>
        <authorList>
            <person name="Hendrickx F."/>
            <person name="De Corte Z."/>
            <person name="Sonet G."/>
            <person name="Van Belleghem S.M."/>
            <person name="Kostlbacher S."/>
            <person name="Vangestel C."/>
        </authorList>
    </citation>
    <scope>NUCLEOTIDE SEQUENCE [LARGE SCALE GENOMIC DNA]</scope>
    <source>
        <strain evidence="2">W744_W776</strain>
    </source>
</reference>
<dbReference type="AlphaFoldDB" id="A0AAV6ULQ7"/>
<comment type="caution">
    <text evidence="2">The sequence shown here is derived from an EMBL/GenBank/DDBJ whole genome shotgun (WGS) entry which is preliminary data.</text>
</comment>
<evidence type="ECO:0000256" key="1">
    <source>
        <dbReference type="SAM" id="SignalP"/>
    </source>
</evidence>
<sequence length="118" mass="12451">MRIQSLIGVLAVAVVLFCCTSQVEGFGKIKVLRLLKAGLILKALSPSKILLPLPIPIPIRIKGHDSHSFGGHHGGFHGGYAPHGGFHGGYSAHHFGGGHHGGGFGFHGYHLQAGHHIF</sequence>
<evidence type="ECO:0000313" key="3">
    <source>
        <dbReference type="Proteomes" id="UP000827092"/>
    </source>
</evidence>
<name>A0AAV6ULQ7_9ARAC</name>
<keyword evidence="3" id="KW-1185">Reference proteome</keyword>
<dbReference type="EMBL" id="JAFNEN010000344">
    <property type="protein sequence ID" value="KAG8185157.1"/>
    <property type="molecule type" value="Genomic_DNA"/>
</dbReference>
<protein>
    <submittedName>
        <fullName evidence="2">Uncharacterized protein</fullName>
    </submittedName>
</protein>
<feature type="chain" id="PRO_5043630522" evidence="1">
    <location>
        <begin position="26"/>
        <end position="118"/>
    </location>
</feature>
<proteinExistence type="predicted"/>
<keyword evidence="1" id="KW-0732">Signal</keyword>
<feature type="signal peptide" evidence="1">
    <location>
        <begin position="1"/>
        <end position="25"/>
    </location>
</feature>
<dbReference type="Proteomes" id="UP000827092">
    <property type="component" value="Unassembled WGS sequence"/>
</dbReference>